<feature type="transmembrane region" description="Helical" evidence="1">
    <location>
        <begin position="33"/>
        <end position="52"/>
    </location>
</feature>
<accession>A0ABQ6HXZ1</accession>
<keyword evidence="1" id="KW-1133">Transmembrane helix</keyword>
<evidence type="ECO:0000313" key="3">
    <source>
        <dbReference type="Proteomes" id="UP001157091"/>
    </source>
</evidence>
<gene>
    <name evidence="2" type="ORF">GCM10025864_11250</name>
</gene>
<name>A0ABQ6HXZ1_9MICO</name>
<reference evidence="3" key="1">
    <citation type="journal article" date="2019" name="Int. J. Syst. Evol. Microbiol.">
        <title>The Global Catalogue of Microorganisms (GCM) 10K type strain sequencing project: providing services to taxonomists for standard genome sequencing and annotation.</title>
        <authorList>
            <consortium name="The Broad Institute Genomics Platform"/>
            <consortium name="The Broad Institute Genome Sequencing Center for Infectious Disease"/>
            <person name="Wu L."/>
            <person name="Ma J."/>
        </authorList>
    </citation>
    <scope>NUCLEOTIDE SEQUENCE [LARGE SCALE GENOMIC DNA]</scope>
    <source>
        <strain evidence="3">NBRC 106348</strain>
    </source>
</reference>
<dbReference type="EMBL" id="BSUK01000001">
    <property type="protein sequence ID" value="GMA23366.1"/>
    <property type="molecule type" value="Genomic_DNA"/>
</dbReference>
<evidence type="ECO:0000313" key="2">
    <source>
        <dbReference type="EMBL" id="GMA23366.1"/>
    </source>
</evidence>
<proteinExistence type="predicted"/>
<evidence type="ECO:0000256" key="1">
    <source>
        <dbReference type="SAM" id="Phobius"/>
    </source>
</evidence>
<keyword evidence="1" id="KW-0812">Transmembrane</keyword>
<dbReference type="Proteomes" id="UP001157091">
    <property type="component" value="Unassembled WGS sequence"/>
</dbReference>
<organism evidence="2 3">
    <name type="scientific">Luteimicrobium album</name>
    <dbReference type="NCBI Taxonomy" id="1054550"/>
    <lineage>
        <taxon>Bacteria</taxon>
        <taxon>Bacillati</taxon>
        <taxon>Actinomycetota</taxon>
        <taxon>Actinomycetes</taxon>
        <taxon>Micrococcales</taxon>
        <taxon>Luteimicrobium</taxon>
    </lineage>
</organism>
<keyword evidence="1" id="KW-0472">Membrane</keyword>
<comment type="caution">
    <text evidence="2">The sequence shown here is derived from an EMBL/GenBank/DDBJ whole genome shotgun (WGS) entry which is preliminary data.</text>
</comment>
<keyword evidence="3" id="KW-1185">Reference proteome</keyword>
<protein>
    <submittedName>
        <fullName evidence="2">Uncharacterized protein</fullName>
    </submittedName>
</protein>
<sequence length="65" mass="6416">MPLVVAVGVATVGALMLMLPVLGVSAVANVAVVGQFLLCVLGASALVLAATWTTRAVAHTLADNS</sequence>